<keyword evidence="12" id="KW-1185">Reference proteome</keyword>
<dbReference type="Proteomes" id="UP001230156">
    <property type="component" value="Unassembled WGS sequence"/>
</dbReference>
<comment type="subcellular location">
    <subcellularLocation>
        <location evidence="6">Cytoplasm</location>
    </subcellularLocation>
    <subcellularLocation>
        <location evidence="6">Cell membrane</location>
        <topology evidence="6">Peripheral membrane protein</topology>
    </subcellularLocation>
</comment>
<dbReference type="InterPro" id="IPR015946">
    <property type="entry name" value="KH_dom-like_a/b"/>
</dbReference>
<dbReference type="InterPro" id="IPR005225">
    <property type="entry name" value="Small_GTP-bd"/>
</dbReference>
<dbReference type="NCBIfam" id="NF000908">
    <property type="entry name" value="PRK00089.1"/>
    <property type="match status" value="1"/>
</dbReference>
<dbReference type="NCBIfam" id="TIGR00231">
    <property type="entry name" value="small_GTP"/>
    <property type="match status" value="1"/>
</dbReference>
<evidence type="ECO:0000313" key="12">
    <source>
        <dbReference type="Proteomes" id="UP001230156"/>
    </source>
</evidence>
<keyword evidence="6" id="KW-0699">rRNA-binding</keyword>
<comment type="similarity">
    <text evidence="1 6 7 8">Belongs to the TRAFAC class TrmE-Era-EngA-EngB-Septin-like GTPase superfamily. Era GTPase family.</text>
</comment>
<dbReference type="InterPro" id="IPR027417">
    <property type="entry name" value="P-loop_NTPase"/>
</dbReference>
<evidence type="ECO:0000256" key="8">
    <source>
        <dbReference type="RuleBase" id="RU003761"/>
    </source>
</evidence>
<dbReference type="EMBL" id="JAUYVI010000007">
    <property type="protein sequence ID" value="MDQ7250751.1"/>
    <property type="molecule type" value="Genomic_DNA"/>
</dbReference>
<comment type="subunit">
    <text evidence="6">Monomer.</text>
</comment>
<keyword evidence="6" id="KW-1003">Cell membrane</keyword>
<dbReference type="PROSITE" id="PS50823">
    <property type="entry name" value="KH_TYPE_2"/>
    <property type="match status" value="1"/>
</dbReference>
<dbReference type="InterPro" id="IPR006073">
    <property type="entry name" value="GTP-bd"/>
</dbReference>
<protein>
    <recommendedName>
        <fullName evidence="2 6">GTPase Era</fullName>
    </recommendedName>
</protein>
<keyword evidence="6" id="KW-0690">Ribosome biogenesis</keyword>
<organism evidence="11 12">
    <name type="scientific">Dongia sedimenti</name>
    <dbReference type="NCBI Taxonomy" id="3064282"/>
    <lineage>
        <taxon>Bacteria</taxon>
        <taxon>Pseudomonadati</taxon>
        <taxon>Pseudomonadota</taxon>
        <taxon>Alphaproteobacteria</taxon>
        <taxon>Rhodospirillales</taxon>
        <taxon>Dongiaceae</taxon>
        <taxon>Dongia</taxon>
    </lineage>
</organism>
<feature type="region of interest" description="G5" evidence="7">
    <location>
        <begin position="156"/>
        <end position="158"/>
    </location>
</feature>
<evidence type="ECO:0000256" key="7">
    <source>
        <dbReference type="PROSITE-ProRule" id="PRU01050"/>
    </source>
</evidence>
<dbReference type="PROSITE" id="PS51713">
    <property type="entry name" value="G_ERA"/>
    <property type="match status" value="1"/>
</dbReference>
<dbReference type="InterPro" id="IPR005662">
    <property type="entry name" value="GTPase_Era-like"/>
</dbReference>
<evidence type="ECO:0000256" key="2">
    <source>
        <dbReference type="ARBA" id="ARBA00020484"/>
    </source>
</evidence>
<sequence>MSENATPSRCGFVAVLGAPNAGKSTMVNRAVGQKVSIVSPKVQTTRSRVLGIVSQGTTQIVLVDTPGIFAPRRRLDRAMVAAAWGGAADADAIVLIVDAARKSIDDETRGIIAGLKQQQRKVILALNKIDIVKREKLLALTAELNAEGIFTDIFMISAETGDGVDDLLQTLAQRMPEGPHHYPDDQVTDVPMRALASEITREQLFRQLQQELPYALTVETDSWEEFDDGSAKIQQTIFVARDSQKGIVVGKGGDRIRQVREAAQRELQALMDRKVHLFLFVKVRENWAEDPEHFRNIGLDFEV</sequence>
<dbReference type="CDD" id="cd04163">
    <property type="entry name" value="Era"/>
    <property type="match status" value="1"/>
</dbReference>
<feature type="binding site" evidence="6">
    <location>
        <begin position="64"/>
        <end position="68"/>
    </location>
    <ligand>
        <name>GTP</name>
        <dbReference type="ChEBI" id="CHEBI:37565"/>
    </ligand>
</feature>
<dbReference type="PANTHER" id="PTHR42698:SF1">
    <property type="entry name" value="GTPASE ERA, MITOCHONDRIAL"/>
    <property type="match status" value="1"/>
</dbReference>
<feature type="region of interest" description="G1" evidence="7">
    <location>
        <begin position="17"/>
        <end position="24"/>
    </location>
</feature>
<evidence type="ECO:0000259" key="9">
    <source>
        <dbReference type="PROSITE" id="PS50823"/>
    </source>
</evidence>
<comment type="caution">
    <text evidence="11">The sequence shown here is derived from an EMBL/GenBank/DDBJ whole genome shotgun (WGS) entry which is preliminary data.</text>
</comment>
<evidence type="ECO:0000256" key="3">
    <source>
        <dbReference type="ARBA" id="ARBA00022741"/>
    </source>
</evidence>
<evidence type="ECO:0000259" key="10">
    <source>
        <dbReference type="PROSITE" id="PS51713"/>
    </source>
</evidence>
<dbReference type="InterPro" id="IPR030388">
    <property type="entry name" value="G_ERA_dom"/>
</dbReference>
<keyword evidence="6" id="KW-0963">Cytoplasm</keyword>
<feature type="domain" description="Era-type G" evidence="10">
    <location>
        <begin position="9"/>
        <end position="177"/>
    </location>
</feature>
<name>A0ABU0YUT2_9PROT</name>
<feature type="binding site" evidence="6">
    <location>
        <begin position="17"/>
        <end position="24"/>
    </location>
    <ligand>
        <name>GTP</name>
        <dbReference type="ChEBI" id="CHEBI:37565"/>
    </ligand>
</feature>
<evidence type="ECO:0000256" key="6">
    <source>
        <dbReference type="HAMAP-Rule" id="MF_00367"/>
    </source>
</evidence>
<dbReference type="Gene3D" id="3.30.300.20">
    <property type="match status" value="1"/>
</dbReference>
<dbReference type="InterPro" id="IPR009019">
    <property type="entry name" value="KH_sf_prok-type"/>
</dbReference>
<evidence type="ECO:0000256" key="5">
    <source>
        <dbReference type="ARBA" id="ARBA00023134"/>
    </source>
</evidence>
<keyword evidence="4 6" id="KW-0694">RNA-binding</keyword>
<dbReference type="InterPro" id="IPR004044">
    <property type="entry name" value="KH_dom_type_2"/>
</dbReference>
<evidence type="ECO:0000256" key="1">
    <source>
        <dbReference type="ARBA" id="ARBA00007921"/>
    </source>
</evidence>
<dbReference type="Pfam" id="PF01926">
    <property type="entry name" value="MMR_HSR1"/>
    <property type="match status" value="1"/>
</dbReference>
<gene>
    <name evidence="6 11" type="primary">era</name>
    <name evidence="11" type="ORF">Q8A70_23890</name>
</gene>
<keyword evidence="5 6" id="KW-0342">GTP-binding</keyword>
<dbReference type="Pfam" id="PF07650">
    <property type="entry name" value="KH_2"/>
    <property type="match status" value="1"/>
</dbReference>
<keyword evidence="3 6" id="KW-0547">Nucleotide-binding</keyword>
<feature type="domain" description="KH type-2" evidence="9">
    <location>
        <begin position="208"/>
        <end position="285"/>
    </location>
</feature>
<feature type="region of interest" description="G3" evidence="7">
    <location>
        <begin position="64"/>
        <end position="67"/>
    </location>
</feature>
<feature type="binding site" evidence="6">
    <location>
        <begin position="127"/>
        <end position="130"/>
    </location>
    <ligand>
        <name>GTP</name>
        <dbReference type="ChEBI" id="CHEBI:37565"/>
    </ligand>
</feature>
<reference evidence="12" key="1">
    <citation type="submission" date="2023-08" db="EMBL/GenBank/DDBJ databases">
        <title>Rhodospirillaceae gen. nov., a novel taxon isolated from the Yangtze River Yuezi River estuary sludge.</title>
        <authorList>
            <person name="Ruan L."/>
        </authorList>
    </citation>
    <scope>NUCLEOTIDE SEQUENCE [LARGE SCALE GENOMIC DNA]</scope>
    <source>
        <strain evidence="12">R-7</strain>
    </source>
</reference>
<proteinExistence type="inferred from homology"/>
<accession>A0ABU0YUT2</accession>
<feature type="region of interest" description="G2" evidence="7">
    <location>
        <begin position="43"/>
        <end position="47"/>
    </location>
</feature>
<evidence type="ECO:0000256" key="4">
    <source>
        <dbReference type="ARBA" id="ARBA00022884"/>
    </source>
</evidence>
<dbReference type="NCBIfam" id="TIGR00436">
    <property type="entry name" value="era"/>
    <property type="match status" value="1"/>
</dbReference>
<dbReference type="CDD" id="cd22534">
    <property type="entry name" value="KH-II_Era"/>
    <property type="match status" value="1"/>
</dbReference>
<comment type="function">
    <text evidence="6">An essential GTPase that binds both GDP and GTP, with rapid nucleotide exchange. Plays a role in 16S rRNA processing and 30S ribosomal subunit biogenesis and possibly also in cell cycle regulation and energy metabolism.</text>
</comment>
<evidence type="ECO:0000313" key="11">
    <source>
        <dbReference type="EMBL" id="MDQ7250751.1"/>
    </source>
</evidence>
<keyword evidence="6" id="KW-0472">Membrane</keyword>
<dbReference type="PANTHER" id="PTHR42698">
    <property type="entry name" value="GTPASE ERA"/>
    <property type="match status" value="1"/>
</dbReference>
<dbReference type="RefSeq" id="WP_379960428.1">
    <property type="nucleotide sequence ID" value="NZ_JAUYVI010000007.1"/>
</dbReference>
<dbReference type="HAMAP" id="MF_00367">
    <property type="entry name" value="GTPase_Era"/>
    <property type="match status" value="1"/>
</dbReference>
<dbReference type="SUPFAM" id="SSF52540">
    <property type="entry name" value="P-loop containing nucleoside triphosphate hydrolases"/>
    <property type="match status" value="1"/>
</dbReference>
<dbReference type="Gene3D" id="3.40.50.300">
    <property type="entry name" value="P-loop containing nucleotide triphosphate hydrolases"/>
    <property type="match status" value="1"/>
</dbReference>
<dbReference type="SUPFAM" id="SSF54814">
    <property type="entry name" value="Prokaryotic type KH domain (KH-domain type II)"/>
    <property type="match status" value="1"/>
</dbReference>
<feature type="region of interest" description="G4" evidence="7">
    <location>
        <begin position="127"/>
        <end position="130"/>
    </location>
</feature>